<feature type="region of interest" description="Disordered" evidence="1">
    <location>
        <begin position="207"/>
        <end position="241"/>
    </location>
</feature>
<feature type="compositionally biased region" description="Basic and acidic residues" evidence="1">
    <location>
        <begin position="472"/>
        <end position="482"/>
    </location>
</feature>
<organism evidence="2 3">
    <name type="scientific">Lepidopterella palustris CBS 459.81</name>
    <dbReference type="NCBI Taxonomy" id="1314670"/>
    <lineage>
        <taxon>Eukaryota</taxon>
        <taxon>Fungi</taxon>
        <taxon>Dikarya</taxon>
        <taxon>Ascomycota</taxon>
        <taxon>Pezizomycotina</taxon>
        <taxon>Dothideomycetes</taxon>
        <taxon>Pleosporomycetidae</taxon>
        <taxon>Mytilinidiales</taxon>
        <taxon>Argynnaceae</taxon>
        <taxon>Lepidopterella</taxon>
    </lineage>
</organism>
<feature type="compositionally biased region" description="Basic and acidic residues" evidence="1">
    <location>
        <begin position="577"/>
        <end position="586"/>
    </location>
</feature>
<dbReference type="OrthoDB" id="4586300at2759"/>
<evidence type="ECO:0000313" key="3">
    <source>
        <dbReference type="Proteomes" id="UP000250266"/>
    </source>
</evidence>
<name>A0A8E2EFZ1_9PEZI</name>
<protein>
    <submittedName>
        <fullName evidence="2">Uncharacterized protein</fullName>
    </submittedName>
</protein>
<dbReference type="Proteomes" id="UP000250266">
    <property type="component" value="Unassembled WGS sequence"/>
</dbReference>
<keyword evidence="3" id="KW-1185">Reference proteome</keyword>
<feature type="compositionally biased region" description="Basic and acidic residues" evidence="1">
    <location>
        <begin position="9"/>
        <end position="18"/>
    </location>
</feature>
<feature type="compositionally biased region" description="Basic and acidic residues" evidence="1">
    <location>
        <begin position="592"/>
        <end position="602"/>
    </location>
</feature>
<feature type="compositionally biased region" description="Basic and acidic residues" evidence="1">
    <location>
        <begin position="229"/>
        <end position="241"/>
    </location>
</feature>
<reference evidence="2 3" key="1">
    <citation type="journal article" date="2016" name="Nat. Commun.">
        <title>Ectomycorrhizal ecology is imprinted in the genome of the dominant symbiotic fungus Cenococcum geophilum.</title>
        <authorList>
            <consortium name="DOE Joint Genome Institute"/>
            <person name="Peter M."/>
            <person name="Kohler A."/>
            <person name="Ohm R.A."/>
            <person name="Kuo A."/>
            <person name="Krutzmann J."/>
            <person name="Morin E."/>
            <person name="Arend M."/>
            <person name="Barry K.W."/>
            <person name="Binder M."/>
            <person name="Choi C."/>
            <person name="Clum A."/>
            <person name="Copeland A."/>
            <person name="Grisel N."/>
            <person name="Haridas S."/>
            <person name="Kipfer T."/>
            <person name="LaButti K."/>
            <person name="Lindquist E."/>
            <person name="Lipzen A."/>
            <person name="Maire R."/>
            <person name="Meier B."/>
            <person name="Mihaltcheva S."/>
            <person name="Molinier V."/>
            <person name="Murat C."/>
            <person name="Poggeler S."/>
            <person name="Quandt C.A."/>
            <person name="Sperisen C."/>
            <person name="Tritt A."/>
            <person name="Tisserant E."/>
            <person name="Crous P.W."/>
            <person name="Henrissat B."/>
            <person name="Nehls U."/>
            <person name="Egli S."/>
            <person name="Spatafora J.W."/>
            <person name="Grigoriev I.V."/>
            <person name="Martin F.M."/>
        </authorList>
    </citation>
    <scope>NUCLEOTIDE SEQUENCE [LARGE SCALE GENOMIC DNA]</scope>
    <source>
        <strain evidence="2 3">CBS 459.81</strain>
    </source>
</reference>
<feature type="compositionally biased region" description="Basic residues" evidence="1">
    <location>
        <begin position="219"/>
        <end position="228"/>
    </location>
</feature>
<feature type="region of interest" description="Disordered" evidence="1">
    <location>
        <begin position="472"/>
        <end position="503"/>
    </location>
</feature>
<accession>A0A8E2EFZ1</accession>
<sequence length="646" mass="74448">MRSTDPDENSERGRKPDDNPFINFRRFADAHVSSLLNAVLGLPSSIIATNTSERQRSHFDSWNHQKHLPDQDNGREGPKYDNQGESGDNNDNDDDDYELEQWLREVDASEERLRWAMREGRRVEGKNDWVAEMLRDVFEGGEEVNEAKGEEKNENEKCQRKQVEWVDDIEEVKRTMGFGDERCDGKAGKGKRWDWHWNWSYPPYQHKAEDNDNDEGNHKNHRCRWRGRRHEDAEHDAEESRVAKWYKDWEPRPGHQWCELRRRMEQEDTNNETAKPKVRTWHWSWSYPPQSSPETPQQDRSNSTPDSNPEEPPTPSVRDLHKLFDEADKAFGNFFGISFSHPTVFPDGDTDVSDTVRYLHFSPYSPLNLERNPVLSQSNISWRDAFDDLMRAQQSKPLLPSSEIGKSTRTPHSNWIQGLWTRGTFENERAGGKPSMVKRYFDDEDIRRAYPDFEDDGQGERDIDEHASYEYGHDHEDQHDDPPTPTPDAKNPTFSSPQCTSGVEDLEPATELEAYERLTGPTAFTPPPQAAFTTTKSEAGNLNRNGKPSILSTLTTTERTVQPDGTVTTKMILKKRFADGREESSETVHTQRGHDGKMGGESGEKVWKEMQKARFIESANAGEGSVNGNVEMGEEKKKSGWFWSSR</sequence>
<feature type="compositionally biased region" description="Basic and acidic residues" evidence="1">
    <location>
        <begin position="207"/>
        <end position="218"/>
    </location>
</feature>
<feature type="region of interest" description="Disordered" evidence="1">
    <location>
        <begin position="618"/>
        <end position="646"/>
    </location>
</feature>
<dbReference type="AlphaFoldDB" id="A0A8E2EFZ1"/>
<proteinExistence type="predicted"/>
<feature type="region of interest" description="Disordered" evidence="1">
    <location>
        <begin position="520"/>
        <end position="552"/>
    </location>
</feature>
<evidence type="ECO:0000313" key="2">
    <source>
        <dbReference type="EMBL" id="OCK83109.1"/>
    </source>
</evidence>
<gene>
    <name evidence="2" type="ORF">K432DRAFT_379813</name>
</gene>
<dbReference type="EMBL" id="KV744869">
    <property type="protein sequence ID" value="OCK83109.1"/>
    <property type="molecule type" value="Genomic_DNA"/>
</dbReference>
<feature type="compositionally biased region" description="Polar residues" evidence="1">
    <location>
        <begin position="536"/>
        <end position="552"/>
    </location>
</feature>
<feature type="region of interest" description="Disordered" evidence="1">
    <location>
        <begin position="1"/>
        <end position="22"/>
    </location>
</feature>
<feature type="region of interest" description="Disordered" evidence="1">
    <location>
        <begin position="57"/>
        <end position="95"/>
    </location>
</feature>
<evidence type="ECO:0000256" key="1">
    <source>
        <dbReference type="SAM" id="MobiDB-lite"/>
    </source>
</evidence>
<feature type="compositionally biased region" description="Basic and acidic residues" evidence="1">
    <location>
        <begin position="57"/>
        <end position="79"/>
    </location>
</feature>
<feature type="region of interest" description="Disordered" evidence="1">
    <location>
        <begin position="283"/>
        <end position="318"/>
    </location>
</feature>
<feature type="region of interest" description="Disordered" evidence="1">
    <location>
        <begin position="577"/>
        <end position="602"/>
    </location>
</feature>
<feature type="compositionally biased region" description="Polar residues" evidence="1">
    <location>
        <begin position="287"/>
        <end position="307"/>
    </location>
</feature>